<feature type="transmembrane region" description="Helical" evidence="5">
    <location>
        <begin position="851"/>
        <end position="871"/>
    </location>
</feature>
<dbReference type="EMBL" id="JACEEZ010025257">
    <property type="protein sequence ID" value="KAG0702685.1"/>
    <property type="molecule type" value="Genomic_DNA"/>
</dbReference>
<sequence>MHDAYEAIPILEKLPLQIESITAYDENLVVGTKQGHLLMYSVTPGTLRRWDVALLCSNKNFSRKPIVQVAVVPEHQIIVSLSDNVISVHDLTVFNLPLLSTVTQTKGATAFDLDLKHHVTLTGDAVVTVRLVVAVKRKLQLYYWKSRQFHPLRDDLALPDVPRALSWCLEAIAVAFKHDYWLVPLTGEQKELFATGRSQEPLITQLEGGEQLALAHDKETIFVDAKGNATCSNSLKWEEQPLALAYHKPYLVAILPKNIEIKIAEPQATVQLVTLDKPRLIAVGSSAKAVSQVYVASTSHVWCLHAIPVNQQIPQLLGDKQFELALRLVEVWEEAQDAKGQMQRHIQHRQAIHLFCNKEYSQAMDLFLTLNTDLPFVIGMYPDMVPEEYRSRLQYPYPVPVLSGAELEKALQALVHFLLEVRHKLSSNGSEGGGGAGARLEADSKYSTAVSGVKSRNEKLQIIDTTLLKCYLQTNDSLVQPLLRMPDSHVSVMEGERVLRHSHKYPELVLLLKTRGQHQRALQLLLRHAKRSESPLLATTTLCLTSSTWVSLCSFLCVGECGERNLECPQHVDLIFEYGGWVLKSHPEDGLKIFTGDKTTSGEVEQLPRPRVLNFLKKTEKSLVVSYLEHVVEEWRDGTPLLHNELIHQYREGVTAPVPTCDPTTMEEEKNKRKKIREKLLNFLNQSEHYTAATLLVHFPYDSLHEERAVLLGCLGQHHQALAIYIHTLSDTDAALNYCRKHYSTAGSGSEVYLMLLKLLVSPCDGRSPAGSPMKHQQQQKTKPLDVKTVLDLLQNYLQCIDLGQALKVLPDDVRLHLLKPFIQASLNAATTACRQQQVTRGLTQSLKLQLFVAALASGLLIQLFVAALAVVFDSVFVAALVVVLIQLFVAALVVGLDSVL</sequence>
<dbReference type="SMART" id="SM00036">
    <property type="entry name" value="CNH"/>
    <property type="match status" value="1"/>
</dbReference>
<gene>
    <name evidence="7" type="primary">Vps39</name>
    <name evidence="7" type="ORF">GWK47_025031</name>
</gene>
<dbReference type="Pfam" id="PF00780">
    <property type="entry name" value="CNH"/>
    <property type="match status" value="1"/>
</dbReference>
<feature type="domain" description="CNH" evidence="6">
    <location>
        <begin position="15"/>
        <end position="288"/>
    </location>
</feature>
<dbReference type="PROSITE" id="PS50236">
    <property type="entry name" value="CHCR"/>
    <property type="match status" value="1"/>
</dbReference>
<evidence type="ECO:0000256" key="4">
    <source>
        <dbReference type="PROSITE-ProRule" id="PRU01006"/>
    </source>
</evidence>
<dbReference type="PANTHER" id="PTHR12894">
    <property type="entry name" value="CNH DOMAIN CONTAINING"/>
    <property type="match status" value="1"/>
</dbReference>
<dbReference type="GO" id="GO:0006886">
    <property type="term" value="P:intracellular protein transport"/>
    <property type="evidence" value="ECO:0007669"/>
    <property type="project" value="UniProtKB-UniRule"/>
</dbReference>
<dbReference type="InterPro" id="IPR019452">
    <property type="entry name" value="VPS39/TGF_beta_rcpt-assoc_1"/>
</dbReference>
<name>A0A8J4XMZ0_CHIOP</name>
<keyword evidence="2 5" id="KW-0472">Membrane</keyword>
<dbReference type="GO" id="GO:0034058">
    <property type="term" value="P:endosomal vesicle fusion"/>
    <property type="evidence" value="ECO:0007669"/>
    <property type="project" value="TreeGrafter"/>
</dbReference>
<comment type="similarity">
    <text evidence="3">Belongs to the VAM6/VPS39 family.</text>
</comment>
<comment type="caution">
    <text evidence="7">The sequence shown here is derived from an EMBL/GenBank/DDBJ whole genome shotgun (WGS) entry which is preliminary data.</text>
</comment>
<evidence type="ECO:0000256" key="5">
    <source>
        <dbReference type="SAM" id="Phobius"/>
    </source>
</evidence>
<evidence type="ECO:0000313" key="8">
    <source>
        <dbReference type="Proteomes" id="UP000770661"/>
    </source>
</evidence>
<dbReference type="PROSITE" id="PS50219">
    <property type="entry name" value="CNH"/>
    <property type="match status" value="1"/>
</dbReference>
<dbReference type="InterPro" id="IPR001180">
    <property type="entry name" value="CNH_dom"/>
</dbReference>
<dbReference type="InterPro" id="IPR000547">
    <property type="entry name" value="Clathrin_H-chain/VPS_repeat"/>
</dbReference>
<feature type="repeat" description="CHCR" evidence="4">
    <location>
        <begin position="599"/>
        <end position="765"/>
    </location>
</feature>
<comment type="subcellular location">
    <subcellularLocation>
        <location evidence="1">Endomembrane system</location>
        <topology evidence="1">Peripheral membrane protein</topology>
    </subcellularLocation>
</comment>
<evidence type="ECO:0000259" key="6">
    <source>
        <dbReference type="PROSITE" id="PS50219"/>
    </source>
</evidence>
<dbReference type="OrthoDB" id="5325112at2759"/>
<protein>
    <submittedName>
        <fullName evidence="7">Vam6/Vps39-like protein</fullName>
    </submittedName>
</protein>
<keyword evidence="8" id="KW-1185">Reference proteome</keyword>
<dbReference type="GO" id="GO:0005737">
    <property type="term" value="C:cytoplasm"/>
    <property type="evidence" value="ECO:0007669"/>
    <property type="project" value="TreeGrafter"/>
</dbReference>
<dbReference type="GO" id="GO:0016020">
    <property type="term" value="C:membrane"/>
    <property type="evidence" value="ECO:0007669"/>
    <property type="project" value="TreeGrafter"/>
</dbReference>
<evidence type="ECO:0000256" key="3">
    <source>
        <dbReference type="ARBA" id="ARBA00038201"/>
    </source>
</evidence>
<keyword evidence="5" id="KW-1133">Transmembrane helix</keyword>
<dbReference type="InterPro" id="IPR032914">
    <property type="entry name" value="Vam6/VPS39/TRAP1"/>
</dbReference>
<reference evidence="7" key="1">
    <citation type="submission" date="2020-07" db="EMBL/GenBank/DDBJ databases">
        <title>The High-quality genome of the commercially important snow crab, Chionoecetes opilio.</title>
        <authorList>
            <person name="Jeong J.-H."/>
            <person name="Ryu S."/>
        </authorList>
    </citation>
    <scope>NUCLEOTIDE SEQUENCE</scope>
    <source>
        <strain evidence="7">MADBK_172401_WGS</strain>
        <tissue evidence="7">Digestive gland</tissue>
    </source>
</reference>
<evidence type="ECO:0000256" key="2">
    <source>
        <dbReference type="ARBA" id="ARBA00023136"/>
    </source>
</evidence>
<dbReference type="PANTHER" id="PTHR12894:SF49">
    <property type="entry name" value="VAM6_VPS39-LIKE PROTEIN"/>
    <property type="match status" value="1"/>
</dbReference>
<dbReference type="Proteomes" id="UP000770661">
    <property type="component" value="Unassembled WGS sequence"/>
</dbReference>
<proteinExistence type="inferred from homology"/>
<dbReference type="AlphaFoldDB" id="A0A8J4XMZ0"/>
<feature type="transmembrane region" description="Helical" evidence="5">
    <location>
        <begin position="877"/>
        <end position="897"/>
    </location>
</feature>
<organism evidence="7 8">
    <name type="scientific">Chionoecetes opilio</name>
    <name type="common">Atlantic snow crab</name>
    <name type="synonym">Cancer opilio</name>
    <dbReference type="NCBI Taxonomy" id="41210"/>
    <lineage>
        <taxon>Eukaryota</taxon>
        <taxon>Metazoa</taxon>
        <taxon>Ecdysozoa</taxon>
        <taxon>Arthropoda</taxon>
        <taxon>Crustacea</taxon>
        <taxon>Multicrustacea</taxon>
        <taxon>Malacostraca</taxon>
        <taxon>Eumalacostraca</taxon>
        <taxon>Eucarida</taxon>
        <taxon>Decapoda</taxon>
        <taxon>Pleocyemata</taxon>
        <taxon>Brachyura</taxon>
        <taxon>Eubrachyura</taxon>
        <taxon>Majoidea</taxon>
        <taxon>Majidae</taxon>
        <taxon>Chionoecetes</taxon>
    </lineage>
</organism>
<dbReference type="Pfam" id="PF10366">
    <property type="entry name" value="Vps39_1"/>
    <property type="match status" value="1"/>
</dbReference>
<accession>A0A8J4XMZ0</accession>
<evidence type="ECO:0000313" key="7">
    <source>
        <dbReference type="EMBL" id="KAG0702685.1"/>
    </source>
</evidence>
<evidence type="ECO:0000256" key="1">
    <source>
        <dbReference type="ARBA" id="ARBA00004184"/>
    </source>
</evidence>
<keyword evidence="5" id="KW-0812">Transmembrane</keyword>
<dbReference type="GO" id="GO:0006914">
    <property type="term" value="P:autophagy"/>
    <property type="evidence" value="ECO:0007669"/>
    <property type="project" value="TreeGrafter"/>
</dbReference>
<dbReference type="GO" id="GO:0012505">
    <property type="term" value="C:endomembrane system"/>
    <property type="evidence" value="ECO:0007669"/>
    <property type="project" value="UniProtKB-SubCell"/>
</dbReference>